<gene>
    <name evidence="1" type="ORF">SMN809_LOCUS48402</name>
</gene>
<sequence>DAAKQHVLERCSEKSASFTLDNLTKFIDKKFYETTNTIKEPDIPLIQSLSACKVDLCRWGARFKKNSQRPYFEGHERAEVVEHREQYINYFLDRKDHYYTITDDDKPAWKYPSRTPPCILIFHDESTFNSGEVSTKRWLFGDEAPISFEGKGKVKHGV</sequence>
<dbReference type="EMBL" id="CAJOBI010155387">
    <property type="protein sequence ID" value="CAF4829218.1"/>
    <property type="molecule type" value="Genomic_DNA"/>
</dbReference>
<reference evidence="1" key="1">
    <citation type="submission" date="2021-02" db="EMBL/GenBank/DDBJ databases">
        <authorList>
            <person name="Nowell W R."/>
        </authorList>
    </citation>
    <scope>NUCLEOTIDE SEQUENCE</scope>
</reference>
<feature type="non-terminal residue" evidence="1">
    <location>
        <position position="1"/>
    </location>
</feature>
<name>A0A8S3BIJ7_9BILA</name>
<accession>A0A8S3BIJ7</accession>
<comment type="caution">
    <text evidence="1">The sequence shown here is derived from an EMBL/GenBank/DDBJ whole genome shotgun (WGS) entry which is preliminary data.</text>
</comment>
<evidence type="ECO:0000313" key="2">
    <source>
        <dbReference type="Proteomes" id="UP000676336"/>
    </source>
</evidence>
<organism evidence="1 2">
    <name type="scientific">Rotaria magnacalcarata</name>
    <dbReference type="NCBI Taxonomy" id="392030"/>
    <lineage>
        <taxon>Eukaryota</taxon>
        <taxon>Metazoa</taxon>
        <taxon>Spiralia</taxon>
        <taxon>Gnathifera</taxon>
        <taxon>Rotifera</taxon>
        <taxon>Eurotatoria</taxon>
        <taxon>Bdelloidea</taxon>
        <taxon>Philodinida</taxon>
        <taxon>Philodinidae</taxon>
        <taxon>Rotaria</taxon>
    </lineage>
</organism>
<dbReference type="Proteomes" id="UP000676336">
    <property type="component" value="Unassembled WGS sequence"/>
</dbReference>
<proteinExistence type="predicted"/>
<protein>
    <submittedName>
        <fullName evidence="1">Uncharacterized protein</fullName>
    </submittedName>
</protein>
<evidence type="ECO:0000313" key="1">
    <source>
        <dbReference type="EMBL" id="CAF4829218.1"/>
    </source>
</evidence>
<dbReference type="AlphaFoldDB" id="A0A8S3BIJ7"/>